<evidence type="ECO:0000256" key="2">
    <source>
        <dbReference type="ARBA" id="ARBA00008033"/>
    </source>
</evidence>
<evidence type="ECO:0000256" key="1">
    <source>
        <dbReference type="ARBA" id="ARBA00004123"/>
    </source>
</evidence>
<evidence type="ECO:0000256" key="7">
    <source>
        <dbReference type="SAM" id="MobiDB-lite"/>
    </source>
</evidence>
<dbReference type="CDD" id="cd12318">
    <property type="entry name" value="RRM5_RBM19_like"/>
    <property type="match status" value="1"/>
</dbReference>
<keyword evidence="4 6" id="KW-0694">RNA-binding</keyword>
<dbReference type="CDD" id="cd12569">
    <property type="entry name" value="RRM4_RBM19"/>
    <property type="match status" value="1"/>
</dbReference>
<feature type="domain" description="RRM" evidence="8">
    <location>
        <begin position="357"/>
        <end position="435"/>
    </location>
</feature>
<dbReference type="EMBL" id="GEDC01014684">
    <property type="protein sequence ID" value="JAS22614.1"/>
    <property type="molecule type" value="Transcribed_RNA"/>
</dbReference>
<feature type="domain" description="RRM" evidence="8">
    <location>
        <begin position="2"/>
        <end position="79"/>
    </location>
</feature>
<protein>
    <recommendedName>
        <fullName evidence="8">RRM domain-containing protein</fullName>
    </recommendedName>
</protein>
<dbReference type="SMART" id="SM00360">
    <property type="entry name" value="RRM"/>
    <property type="match status" value="6"/>
</dbReference>
<feature type="region of interest" description="Disordered" evidence="7">
    <location>
        <begin position="162"/>
        <end position="183"/>
    </location>
</feature>
<feature type="region of interest" description="Disordered" evidence="7">
    <location>
        <begin position="434"/>
        <end position="453"/>
    </location>
</feature>
<dbReference type="InterPro" id="IPR050502">
    <property type="entry name" value="Euk_RNA-bind_prot"/>
</dbReference>
<reference evidence="9" key="1">
    <citation type="submission" date="2015-12" db="EMBL/GenBank/DDBJ databases">
        <title>De novo transcriptome assembly of four potential Pierce s Disease insect vectors from Arizona vineyards.</title>
        <authorList>
            <person name="Tassone E.E."/>
        </authorList>
    </citation>
    <scope>NUCLEOTIDE SEQUENCE</scope>
</reference>
<dbReference type="AlphaFoldDB" id="A0A1B6DA95"/>
<dbReference type="GO" id="GO:0005634">
    <property type="term" value="C:nucleus"/>
    <property type="evidence" value="ECO:0007669"/>
    <property type="project" value="UniProtKB-SubCell"/>
</dbReference>
<feature type="domain" description="RRM" evidence="8">
    <location>
        <begin position="773"/>
        <end position="853"/>
    </location>
</feature>
<feature type="domain" description="RRM" evidence="8">
    <location>
        <begin position="254"/>
        <end position="325"/>
    </location>
</feature>
<sequence>MSRLVIKNLPTSVTADKLREKFSSKGVVTDFQLKYTKSGKFRHFGFVGYQTAEQADAALNYFNNTFIGSSKITVEHCAELGDGKKPKSWSKYAKDSSAYQAIHKEDKEVINELPDIKDVKKSKKKEQVNSSILEKIKKHKDDPMFVEFMEAHAKDSRSIWGNDVSTIQDDNDSGVEDSKSGNEEEIMEKKIMNEKDLKESIAHSQISDMEYLKMKTKKSKIKKEVTKEEFTDDKIPKQEIIKSEENIKEKVKLHMVKIRNLPYKVKKRDLKELFRPLTTATIRIPPKVKGIAYVGFKTDKEMKKALIKNKSFISGKQISVSFYTNKEEVNDSIGSRQERWREQEEALNKDESIAESGSIFVRNLSYTVTEEELRSLFSKYGPLTEVNVPVDRITRKMKGFATITFLLPENAVQAFSSLDGTVLNGRMLHLLPAKSKETKEEEDEEGTNYKSKKLKQKKDEAGFSYNWNTLFVDKNAVAELVAETYNASKEEVLTGKDVAVRMALGETQIVAQTKQFLLDNGVNLNIFNQAPKQRSKTVILVKNLPANTTASEIRELFFKFGELGRILLPPSGVTAIVEFLEPSEARSAFTKLAYTKFKYMPLYLEWAPEDTFSASFTKGKSVKGEVNDQNKLEKTESEDEAEEGDDIKKKVKDEEKEESEEEIEPEADTTLFIKNINFDTDEDSIRKHFSKCGRIANVTVARKKDMKKPGELLSMGYGFIQFYTQKQVNQALKSLQNSSLDGHNIELKRSNRTLQTNNINSRKKSNVEKQTGTKIIARNIPFQATHNEVKQLFQTFGEIKAIRLPKKMVGTGSHRGFAFVEYYSKKEAKRAMQALCQSTHFFGRRLVLEWAQADETVEEIRKRTAQNFKADSAPKSKKSKADLQIEDDSDE</sequence>
<feature type="domain" description="RRM" evidence="8">
    <location>
        <begin position="537"/>
        <end position="609"/>
    </location>
</feature>
<dbReference type="InterPro" id="IPR000504">
    <property type="entry name" value="RRM_dom"/>
</dbReference>
<keyword evidence="3" id="KW-0677">Repeat</keyword>
<feature type="compositionally biased region" description="Acidic residues" evidence="7">
    <location>
        <begin position="636"/>
        <end position="645"/>
    </location>
</feature>
<dbReference type="PANTHER" id="PTHR48025">
    <property type="entry name" value="OS02G0815200 PROTEIN"/>
    <property type="match status" value="1"/>
</dbReference>
<evidence type="ECO:0000256" key="3">
    <source>
        <dbReference type="ARBA" id="ARBA00022737"/>
    </source>
</evidence>
<dbReference type="SUPFAM" id="SSF54928">
    <property type="entry name" value="RNA-binding domain, RBD"/>
    <property type="match status" value="6"/>
</dbReference>
<dbReference type="Pfam" id="PF00076">
    <property type="entry name" value="RRM_1"/>
    <property type="match status" value="6"/>
</dbReference>
<dbReference type="InterPro" id="IPR034420">
    <property type="entry name" value="RBM19_RRM4"/>
</dbReference>
<accession>A0A1B6DA95</accession>
<evidence type="ECO:0000256" key="6">
    <source>
        <dbReference type="PROSITE-ProRule" id="PRU00176"/>
    </source>
</evidence>
<comment type="similarity">
    <text evidence="2">Belongs to the RRM MRD1 family.</text>
</comment>
<gene>
    <name evidence="9" type="ORF">g.11351</name>
</gene>
<feature type="compositionally biased region" description="Basic and acidic residues" evidence="7">
    <location>
        <begin position="625"/>
        <end position="635"/>
    </location>
</feature>
<dbReference type="FunFam" id="3.30.70.330:FF:000277">
    <property type="entry name" value="RNA binding motif protein 19"/>
    <property type="match status" value="1"/>
</dbReference>
<dbReference type="InterPro" id="IPR012677">
    <property type="entry name" value="Nucleotide-bd_a/b_plait_sf"/>
</dbReference>
<feature type="region of interest" description="Disordered" evidence="7">
    <location>
        <begin position="865"/>
        <end position="891"/>
    </location>
</feature>
<dbReference type="Gene3D" id="3.30.70.330">
    <property type="match status" value="6"/>
</dbReference>
<evidence type="ECO:0000313" key="9">
    <source>
        <dbReference type="EMBL" id="JAS22614.1"/>
    </source>
</evidence>
<dbReference type="PANTHER" id="PTHR48025:SF1">
    <property type="entry name" value="RRM DOMAIN-CONTAINING PROTEIN"/>
    <property type="match status" value="1"/>
</dbReference>
<evidence type="ECO:0000256" key="4">
    <source>
        <dbReference type="ARBA" id="ARBA00022884"/>
    </source>
</evidence>
<dbReference type="InterPro" id="IPR034423">
    <property type="entry name" value="RBM19_RRM5"/>
</dbReference>
<evidence type="ECO:0000256" key="5">
    <source>
        <dbReference type="ARBA" id="ARBA00023242"/>
    </source>
</evidence>
<dbReference type="PROSITE" id="PS50102">
    <property type="entry name" value="RRM"/>
    <property type="match status" value="6"/>
</dbReference>
<feature type="domain" description="RRM" evidence="8">
    <location>
        <begin position="669"/>
        <end position="752"/>
    </location>
</feature>
<dbReference type="FunFam" id="3.30.70.330:FF:000738">
    <property type="entry name" value="RNA-binding motif protein 19"/>
    <property type="match status" value="1"/>
</dbReference>
<evidence type="ECO:0000259" key="8">
    <source>
        <dbReference type="PROSITE" id="PS50102"/>
    </source>
</evidence>
<dbReference type="GO" id="GO:0003729">
    <property type="term" value="F:mRNA binding"/>
    <property type="evidence" value="ECO:0007669"/>
    <property type="project" value="TreeGrafter"/>
</dbReference>
<keyword evidence="5" id="KW-0539">Nucleus</keyword>
<feature type="compositionally biased region" description="Acidic residues" evidence="7">
    <location>
        <begin position="655"/>
        <end position="666"/>
    </location>
</feature>
<dbReference type="InterPro" id="IPR035979">
    <property type="entry name" value="RBD_domain_sf"/>
</dbReference>
<feature type="region of interest" description="Disordered" evidence="7">
    <location>
        <begin position="625"/>
        <end position="666"/>
    </location>
</feature>
<proteinExistence type="inferred from homology"/>
<comment type="subcellular location">
    <subcellularLocation>
        <location evidence="1">Nucleus</location>
    </subcellularLocation>
</comment>
<name>A0A1B6DA95_9HEMI</name>
<organism evidence="9">
    <name type="scientific">Clastoptera arizonana</name>
    <name type="common">Arizona spittle bug</name>
    <dbReference type="NCBI Taxonomy" id="38151"/>
    <lineage>
        <taxon>Eukaryota</taxon>
        <taxon>Metazoa</taxon>
        <taxon>Ecdysozoa</taxon>
        <taxon>Arthropoda</taxon>
        <taxon>Hexapoda</taxon>
        <taxon>Insecta</taxon>
        <taxon>Pterygota</taxon>
        <taxon>Neoptera</taxon>
        <taxon>Paraneoptera</taxon>
        <taxon>Hemiptera</taxon>
        <taxon>Auchenorrhyncha</taxon>
        <taxon>Cercopoidea</taxon>
        <taxon>Clastopteridae</taxon>
        <taxon>Clastoptera</taxon>
    </lineage>
</organism>